<feature type="compositionally biased region" description="Basic and acidic residues" evidence="1">
    <location>
        <begin position="142"/>
        <end position="158"/>
    </location>
</feature>
<accession>A0AA38SQM2</accession>
<evidence type="ECO:0000313" key="2">
    <source>
        <dbReference type="EMBL" id="KAJ9547049.1"/>
    </source>
</evidence>
<sequence length="158" mass="18240">MRRLLHQFSKCDTDRIRAVSRVLKIYWKQRKRARKKIENQHLKHGRSRLKQPRNARKMARAASVSPTLNQADIEEIIAAFSVTLNTTLTNANNNLIAAKNANTTALTNNLSNFLYGRPIRDRHPNRRPPPHRRPTPSVHSSSESEPKEEERPPLNDPE</sequence>
<reference evidence="2" key="1">
    <citation type="submission" date="2023-03" db="EMBL/GenBank/DDBJ databases">
        <title>Chromosome-scale reference genome and RAD-based genetic map of yellow starthistle (Centaurea solstitialis) reveal putative structural variation and QTLs associated with invader traits.</title>
        <authorList>
            <person name="Reatini B."/>
            <person name="Cang F.A."/>
            <person name="Jiang Q."/>
            <person name="Mckibben M.T.W."/>
            <person name="Barker M.S."/>
            <person name="Rieseberg L.H."/>
            <person name="Dlugosch K.M."/>
        </authorList>
    </citation>
    <scope>NUCLEOTIDE SEQUENCE</scope>
    <source>
        <strain evidence="2">CAN-66</strain>
        <tissue evidence="2">Leaf</tissue>
    </source>
</reference>
<dbReference type="Proteomes" id="UP001172457">
    <property type="component" value="Chromosome 5"/>
</dbReference>
<dbReference type="AlphaFoldDB" id="A0AA38SQM2"/>
<proteinExistence type="predicted"/>
<name>A0AA38SQM2_9ASTR</name>
<protein>
    <submittedName>
        <fullName evidence="2">Uncharacterized protein</fullName>
    </submittedName>
</protein>
<gene>
    <name evidence="2" type="ORF">OSB04_019592</name>
</gene>
<keyword evidence="3" id="KW-1185">Reference proteome</keyword>
<organism evidence="2 3">
    <name type="scientific">Centaurea solstitialis</name>
    <name type="common">yellow star-thistle</name>
    <dbReference type="NCBI Taxonomy" id="347529"/>
    <lineage>
        <taxon>Eukaryota</taxon>
        <taxon>Viridiplantae</taxon>
        <taxon>Streptophyta</taxon>
        <taxon>Embryophyta</taxon>
        <taxon>Tracheophyta</taxon>
        <taxon>Spermatophyta</taxon>
        <taxon>Magnoliopsida</taxon>
        <taxon>eudicotyledons</taxon>
        <taxon>Gunneridae</taxon>
        <taxon>Pentapetalae</taxon>
        <taxon>asterids</taxon>
        <taxon>campanulids</taxon>
        <taxon>Asterales</taxon>
        <taxon>Asteraceae</taxon>
        <taxon>Carduoideae</taxon>
        <taxon>Cardueae</taxon>
        <taxon>Centaureinae</taxon>
        <taxon>Centaurea</taxon>
    </lineage>
</organism>
<comment type="caution">
    <text evidence="2">The sequence shown here is derived from an EMBL/GenBank/DDBJ whole genome shotgun (WGS) entry which is preliminary data.</text>
</comment>
<evidence type="ECO:0000313" key="3">
    <source>
        <dbReference type="Proteomes" id="UP001172457"/>
    </source>
</evidence>
<feature type="region of interest" description="Disordered" evidence="1">
    <location>
        <begin position="115"/>
        <end position="158"/>
    </location>
</feature>
<feature type="compositionally biased region" description="Basic residues" evidence="1">
    <location>
        <begin position="42"/>
        <end position="55"/>
    </location>
</feature>
<feature type="compositionally biased region" description="Basic residues" evidence="1">
    <location>
        <begin position="123"/>
        <end position="134"/>
    </location>
</feature>
<dbReference type="EMBL" id="JARYMX010000005">
    <property type="protein sequence ID" value="KAJ9547049.1"/>
    <property type="molecule type" value="Genomic_DNA"/>
</dbReference>
<feature type="region of interest" description="Disordered" evidence="1">
    <location>
        <begin position="36"/>
        <end position="55"/>
    </location>
</feature>
<evidence type="ECO:0000256" key="1">
    <source>
        <dbReference type="SAM" id="MobiDB-lite"/>
    </source>
</evidence>